<evidence type="ECO:0000256" key="1">
    <source>
        <dbReference type="ARBA" id="ARBA00001946"/>
    </source>
</evidence>
<reference evidence="5" key="1">
    <citation type="submission" date="2020-09" db="EMBL/GenBank/DDBJ databases">
        <title>Bacillus faecalis sp. nov., a moderately halophilic bacterium isolated from cow faeces.</title>
        <authorList>
            <person name="Jiang L."/>
            <person name="Lee J."/>
        </authorList>
    </citation>
    <scope>NUCLEOTIDE SEQUENCE</scope>
    <source>
        <strain evidence="5">AGMB 02131</strain>
    </source>
</reference>
<name>A0A927HAX9_9BACI</name>
<accession>A0A927HAX9</accession>
<keyword evidence="3 5" id="KW-0378">Hydrolase</keyword>
<organism evidence="5 6">
    <name type="scientific">Peribacillus faecalis</name>
    <dbReference type="NCBI Taxonomy" id="2772559"/>
    <lineage>
        <taxon>Bacteria</taxon>
        <taxon>Bacillati</taxon>
        <taxon>Bacillota</taxon>
        <taxon>Bacilli</taxon>
        <taxon>Bacillales</taxon>
        <taxon>Bacillaceae</taxon>
        <taxon>Peribacillus</taxon>
    </lineage>
</organism>
<dbReference type="InterPro" id="IPR006439">
    <property type="entry name" value="HAD-SF_hydro_IA"/>
</dbReference>
<dbReference type="SFLD" id="SFLDS00003">
    <property type="entry name" value="Haloacid_Dehalogenase"/>
    <property type="match status" value="1"/>
</dbReference>
<gene>
    <name evidence="5" type="ORF">IEO70_12530</name>
</gene>
<dbReference type="GO" id="GO:0046872">
    <property type="term" value="F:metal ion binding"/>
    <property type="evidence" value="ECO:0007669"/>
    <property type="project" value="UniProtKB-KW"/>
</dbReference>
<protein>
    <submittedName>
        <fullName evidence="5">HAD-IA family hydrolase</fullName>
    </submittedName>
</protein>
<keyword evidence="2" id="KW-0479">Metal-binding</keyword>
<sequence>MMKAVLFDLDGTLLNRDASLEKFLGNQHSRLYQSLAHIPKETYISRFIELDCRGYVWKDKVYAQLSDEFSIKEITTEDLLLDYLDEFSEHCVPFPNLHSVLRQLKNRHFSLGMITNGYEKFQMDNIKALRIGSYFDTILVSESEGIKKPDTEIFHRALQRLQVSADESIYVGDHPENDVKAAERAGMKAVWKIDNYWGQVEAHYRIDNLLELEAILSEI</sequence>
<dbReference type="Gene3D" id="1.10.150.520">
    <property type="match status" value="1"/>
</dbReference>
<comment type="cofactor">
    <cofactor evidence="1">
        <name>Mg(2+)</name>
        <dbReference type="ChEBI" id="CHEBI:18420"/>
    </cofactor>
</comment>
<proteinExistence type="predicted"/>
<evidence type="ECO:0000256" key="2">
    <source>
        <dbReference type="ARBA" id="ARBA00022723"/>
    </source>
</evidence>
<dbReference type="Proteomes" id="UP000602076">
    <property type="component" value="Unassembled WGS sequence"/>
</dbReference>
<dbReference type="AlphaFoldDB" id="A0A927HAX9"/>
<dbReference type="InterPro" id="IPR036412">
    <property type="entry name" value="HAD-like_sf"/>
</dbReference>
<dbReference type="PROSITE" id="PS01228">
    <property type="entry name" value="COF_1"/>
    <property type="match status" value="1"/>
</dbReference>
<dbReference type="InterPro" id="IPR051400">
    <property type="entry name" value="HAD-like_hydrolase"/>
</dbReference>
<dbReference type="NCBIfam" id="TIGR01549">
    <property type="entry name" value="HAD-SF-IA-v1"/>
    <property type="match status" value="1"/>
</dbReference>
<comment type="caution">
    <text evidence="5">The sequence shown here is derived from an EMBL/GenBank/DDBJ whole genome shotgun (WGS) entry which is preliminary data.</text>
</comment>
<evidence type="ECO:0000313" key="6">
    <source>
        <dbReference type="Proteomes" id="UP000602076"/>
    </source>
</evidence>
<evidence type="ECO:0000256" key="3">
    <source>
        <dbReference type="ARBA" id="ARBA00022801"/>
    </source>
</evidence>
<dbReference type="Pfam" id="PF13419">
    <property type="entry name" value="HAD_2"/>
    <property type="match status" value="1"/>
</dbReference>
<dbReference type="PANTHER" id="PTHR46470">
    <property type="entry name" value="N-ACYLNEURAMINATE-9-PHOSPHATASE"/>
    <property type="match status" value="1"/>
</dbReference>
<dbReference type="SFLD" id="SFLDG01129">
    <property type="entry name" value="C1.5:_HAD__Beta-PGM__Phosphata"/>
    <property type="match status" value="1"/>
</dbReference>
<dbReference type="PANTHER" id="PTHR46470:SF2">
    <property type="entry name" value="GLYCERALDEHYDE 3-PHOSPHATE PHOSPHATASE"/>
    <property type="match status" value="1"/>
</dbReference>
<dbReference type="Gene3D" id="3.40.50.1000">
    <property type="entry name" value="HAD superfamily/HAD-like"/>
    <property type="match status" value="1"/>
</dbReference>
<dbReference type="NCBIfam" id="TIGR01509">
    <property type="entry name" value="HAD-SF-IA-v3"/>
    <property type="match status" value="1"/>
</dbReference>
<keyword evidence="6" id="KW-1185">Reference proteome</keyword>
<dbReference type="PRINTS" id="PR00413">
    <property type="entry name" value="HADHALOGNASE"/>
</dbReference>
<dbReference type="EMBL" id="JACXSI010000029">
    <property type="protein sequence ID" value="MBD3109175.1"/>
    <property type="molecule type" value="Genomic_DNA"/>
</dbReference>
<dbReference type="SUPFAM" id="SSF56784">
    <property type="entry name" value="HAD-like"/>
    <property type="match status" value="1"/>
</dbReference>
<dbReference type="GO" id="GO:0016791">
    <property type="term" value="F:phosphatase activity"/>
    <property type="evidence" value="ECO:0007669"/>
    <property type="project" value="TreeGrafter"/>
</dbReference>
<keyword evidence="4" id="KW-0460">Magnesium</keyword>
<dbReference type="GO" id="GO:0044281">
    <property type="term" value="P:small molecule metabolic process"/>
    <property type="evidence" value="ECO:0007669"/>
    <property type="project" value="UniProtKB-ARBA"/>
</dbReference>
<dbReference type="InterPro" id="IPR041492">
    <property type="entry name" value="HAD_2"/>
</dbReference>
<dbReference type="InterPro" id="IPR023214">
    <property type="entry name" value="HAD_sf"/>
</dbReference>
<evidence type="ECO:0000313" key="5">
    <source>
        <dbReference type="EMBL" id="MBD3109175.1"/>
    </source>
</evidence>
<evidence type="ECO:0000256" key="4">
    <source>
        <dbReference type="ARBA" id="ARBA00022842"/>
    </source>
</evidence>
<dbReference type="RefSeq" id="WP_190998713.1">
    <property type="nucleotide sequence ID" value="NZ_JACXSI010000029.1"/>
</dbReference>